<dbReference type="InterPro" id="IPR003439">
    <property type="entry name" value="ABC_transporter-like_ATP-bd"/>
</dbReference>
<dbReference type="PROSITE" id="PS00211">
    <property type="entry name" value="ABC_TRANSPORTER_1"/>
    <property type="match status" value="1"/>
</dbReference>
<dbReference type="PANTHER" id="PTHR24220">
    <property type="entry name" value="IMPORT ATP-BINDING PROTEIN"/>
    <property type="match status" value="1"/>
</dbReference>
<dbReference type="SUPFAM" id="SSF52540">
    <property type="entry name" value="P-loop containing nucleoside triphosphate hydrolases"/>
    <property type="match status" value="1"/>
</dbReference>
<keyword evidence="3 5" id="KW-0067">ATP-binding</keyword>
<dbReference type="Gene3D" id="3.40.50.300">
    <property type="entry name" value="P-loop containing nucleotide triphosphate hydrolases"/>
    <property type="match status" value="1"/>
</dbReference>
<sequence>MINLQDVTLTFPDGDSRLIAVDDVSLTAPDGKVTGITGPSGSGKSSLLAVAATLIRPDTGHVWIDDVDAAALTPTQAAALRREQIGIVFQQPNLLPSLTAREQLLVMAELGDRGRRHRMTVHRRADDLLDAVGLTAHAHKRPGQLSGGQRQRIAIARALVHAPSALLVDEPTSALDHQRGSDIMGLIHRLTHERGTATMLITHDLAHADALDTVTTINDGRASHSDTVLA</sequence>
<comment type="caution">
    <text evidence="5">The sequence shown here is derived from an EMBL/GenBank/DDBJ whole genome shotgun (WGS) entry which is preliminary data.</text>
</comment>
<keyword evidence="2" id="KW-0547">Nucleotide-binding</keyword>
<dbReference type="InterPro" id="IPR017911">
    <property type="entry name" value="MacB-like_ATP-bd"/>
</dbReference>
<evidence type="ECO:0000256" key="1">
    <source>
        <dbReference type="ARBA" id="ARBA00022448"/>
    </source>
</evidence>
<dbReference type="SMART" id="SM00382">
    <property type="entry name" value="AAA"/>
    <property type="match status" value="1"/>
</dbReference>
<keyword evidence="6" id="KW-1185">Reference proteome</keyword>
<evidence type="ECO:0000313" key="5">
    <source>
        <dbReference type="EMBL" id="MEI4278810.1"/>
    </source>
</evidence>
<evidence type="ECO:0000256" key="2">
    <source>
        <dbReference type="ARBA" id="ARBA00022741"/>
    </source>
</evidence>
<gene>
    <name evidence="5" type="ORF">UXQ13_10065</name>
</gene>
<dbReference type="InterPro" id="IPR027417">
    <property type="entry name" value="P-loop_NTPase"/>
</dbReference>
<reference evidence="5 6" key="1">
    <citation type="submission" date="2024-03" db="EMBL/GenBank/DDBJ databases">
        <title>Draft genome sequence of Klenkia terrae.</title>
        <authorList>
            <person name="Duangmal K."/>
            <person name="Chantavorakit T."/>
        </authorList>
    </citation>
    <scope>NUCLEOTIDE SEQUENCE [LARGE SCALE GENOMIC DNA]</scope>
    <source>
        <strain evidence="5 6">JCM 17786</strain>
    </source>
</reference>
<evidence type="ECO:0000313" key="6">
    <source>
        <dbReference type="Proteomes" id="UP001373496"/>
    </source>
</evidence>
<dbReference type="InterPro" id="IPR017871">
    <property type="entry name" value="ABC_transporter-like_CS"/>
</dbReference>
<name>A0ABU8E5H4_9ACTN</name>
<keyword evidence="1" id="KW-0813">Transport</keyword>
<accession>A0ABU8E5H4</accession>
<dbReference type="InterPro" id="IPR015854">
    <property type="entry name" value="ABC_transpr_LolD-like"/>
</dbReference>
<dbReference type="CDD" id="cd03255">
    <property type="entry name" value="ABC_MJ0796_LolCDE_FtsE"/>
    <property type="match status" value="1"/>
</dbReference>
<protein>
    <submittedName>
        <fullName evidence="5">ABC transporter ATP-binding protein</fullName>
    </submittedName>
</protein>
<dbReference type="Proteomes" id="UP001373496">
    <property type="component" value="Unassembled WGS sequence"/>
</dbReference>
<evidence type="ECO:0000256" key="3">
    <source>
        <dbReference type="ARBA" id="ARBA00022840"/>
    </source>
</evidence>
<evidence type="ECO:0000259" key="4">
    <source>
        <dbReference type="PROSITE" id="PS50893"/>
    </source>
</evidence>
<feature type="domain" description="ABC transporter" evidence="4">
    <location>
        <begin position="2"/>
        <end position="230"/>
    </location>
</feature>
<organism evidence="5 6">
    <name type="scientific">Klenkia terrae</name>
    <dbReference type="NCBI Taxonomy" id="1052259"/>
    <lineage>
        <taxon>Bacteria</taxon>
        <taxon>Bacillati</taxon>
        <taxon>Actinomycetota</taxon>
        <taxon>Actinomycetes</taxon>
        <taxon>Geodermatophilales</taxon>
        <taxon>Geodermatophilaceae</taxon>
        <taxon>Klenkia</taxon>
    </lineage>
</organism>
<dbReference type="InterPro" id="IPR003593">
    <property type="entry name" value="AAA+_ATPase"/>
</dbReference>
<dbReference type="GO" id="GO:0005524">
    <property type="term" value="F:ATP binding"/>
    <property type="evidence" value="ECO:0007669"/>
    <property type="project" value="UniProtKB-KW"/>
</dbReference>
<proteinExistence type="predicted"/>
<dbReference type="Pfam" id="PF00005">
    <property type="entry name" value="ABC_tran"/>
    <property type="match status" value="1"/>
</dbReference>
<dbReference type="RefSeq" id="WP_225235897.1">
    <property type="nucleotide sequence ID" value="NZ_JBAPLV010000009.1"/>
</dbReference>
<dbReference type="EMBL" id="JBAPLV010000009">
    <property type="protein sequence ID" value="MEI4278810.1"/>
    <property type="molecule type" value="Genomic_DNA"/>
</dbReference>
<dbReference type="PANTHER" id="PTHR24220:SF685">
    <property type="entry name" value="ABC TRANSPORTER RELATED"/>
    <property type="match status" value="1"/>
</dbReference>
<dbReference type="PROSITE" id="PS50893">
    <property type="entry name" value="ABC_TRANSPORTER_2"/>
    <property type="match status" value="1"/>
</dbReference>